<evidence type="ECO:0000256" key="4">
    <source>
        <dbReference type="RuleBase" id="RU362026"/>
    </source>
</evidence>
<dbReference type="GO" id="GO:0032259">
    <property type="term" value="P:methylation"/>
    <property type="evidence" value="ECO:0007669"/>
    <property type="project" value="UniProtKB-KW"/>
</dbReference>
<dbReference type="AlphaFoldDB" id="A0A7C0Y3P4"/>
<dbReference type="EC" id="2.1.1.-" evidence="4"/>
<gene>
    <name evidence="6" type="ORF">ENG63_02390</name>
</gene>
<name>A0A7C0Y3P4_DESA2</name>
<evidence type="ECO:0000259" key="5">
    <source>
        <dbReference type="Pfam" id="PF01555"/>
    </source>
</evidence>
<sequence>MSLFQQGVISLDRNKAIKVISDQDKKQTYTKEEVLNSIILGDALKVLKKLPEEIFDMVFIDPPYFLQLPKKELRRWTVKTVVEGVDDDWDKFSSFEEYDKFIQNLLTEVKRVMKSNATIWVIATYHSIFRIGKIMQDLGYWILNDIIWVKTNPMPNWLGVRFTNATETLIWAVKDKNSKKYTFNKDYAKQFGIGKIGANVWVLPLCNGKERLKDDKGKKVHSTQKPIELLKRVILTSTKEGDLILDPVAGVGTTGYVAKALNRIFVMIEINPKYVEWIKKRFEKPLKITDKPRVSERKINQYFNLGDKL</sequence>
<dbReference type="InterPro" id="IPR029063">
    <property type="entry name" value="SAM-dependent_MTases_sf"/>
</dbReference>
<feature type="domain" description="DNA methylase N-4/N-6" evidence="5">
    <location>
        <begin position="56"/>
        <end position="280"/>
    </location>
</feature>
<organism evidence="6">
    <name type="scientific">Desulfofervidus auxilii</name>
    <dbReference type="NCBI Taxonomy" id="1621989"/>
    <lineage>
        <taxon>Bacteria</taxon>
        <taxon>Pseudomonadati</taxon>
        <taxon>Thermodesulfobacteriota</taxon>
        <taxon>Candidatus Desulfofervidia</taxon>
        <taxon>Candidatus Desulfofervidales</taxon>
        <taxon>Candidatus Desulfofervidaceae</taxon>
        <taxon>Candidatus Desulfofervidus</taxon>
    </lineage>
</organism>
<dbReference type="EMBL" id="DRBS01000089">
    <property type="protein sequence ID" value="HDD43697.1"/>
    <property type="molecule type" value="Genomic_DNA"/>
</dbReference>
<protein>
    <recommendedName>
        <fullName evidence="4">Methyltransferase</fullName>
        <ecNumber evidence="4">2.1.1.-</ecNumber>
    </recommendedName>
</protein>
<dbReference type="GO" id="GO:0003677">
    <property type="term" value="F:DNA binding"/>
    <property type="evidence" value="ECO:0007669"/>
    <property type="project" value="InterPro"/>
</dbReference>
<comment type="similarity">
    <text evidence="1 4">Belongs to the N(4)/N(6)-methyltransferase family.</text>
</comment>
<reference evidence="6" key="1">
    <citation type="journal article" date="2020" name="mSystems">
        <title>Genome- and Community-Level Interaction Insights into Carbon Utilization and Element Cycling Functions of Hydrothermarchaeota in Hydrothermal Sediment.</title>
        <authorList>
            <person name="Zhou Z."/>
            <person name="Liu Y."/>
            <person name="Xu W."/>
            <person name="Pan J."/>
            <person name="Luo Z.H."/>
            <person name="Li M."/>
        </authorList>
    </citation>
    <scope>NUCLEOTIDE SEQUENCE [LARGE SCALE GENOMIC DNA]</scope>
    <source>
        <strain evidence="6">HyVt-233</strain>
    </source>
</reference>
<evidence type="ECO:0000256" key="2">
    <source>
        <dbReference type="ARBA" id="ARBA00022603"/>
    </source>
</evidence>
<dbReference type="Gene3D" id="3.40.50.150">
    <property type="entry name" value="Vaccinia Virus protein VP39"/>
    <property type="match status" value="1"/>
</dbReference>
<dbReference type="Pfam" id="PF01555">
    <property type="entry name" value="N6_N4_Mtase"/>
    <property type="match status" value="1"/>
</dbReference>
<keyword evidence="3" id="KW-0808">Transferase</keyword>
<dbReference type="Proteomes" id="UP000886289">
    <property type="component" value="Unassembled WGS sequence"/>
</dbReference>
<dbReference type="PROSITE" id="PS00092">
    <property type="entry name" value="N6_MTASE"/>
    <property type="match status" value="1"/>
</dbReference>
<evidence type="ECO:0000256" key="1">
    <source>
        <dbReference type="ARBA" id="ARBA00006594"/>
    </source>
</evidence>
<dbReference type="InterPro" id="IPR002941">
    <property type="entry name" value="DNA_methylase_N4/N6"/>
</dbReference>
<dbReference type="GO" id="GO:0008170">
    <property type="term" value="F:N-methyltransferase activity"/>
    <property type="evidence" value="ECO:0007669"/>
    <property type="project" value="InterPro"/>
</dbReference>
<dbReference type="InterPro" id="IPR001091">
    <property type="entry name" value="RM_Methyltransferase"/>
</dbReference>
<comment type="caution">
    <text evidence="6">The sequence shown here is derived from an EMBL/GenBank/DDBJ whole genome shotgun (WGS) entry which is preliminary data.</text>
</comment>
<dbReference type="InterPro" id="IPR002052">
    <property type="entry name" value="DNA_methylase_N6_adenine_CS"/>
</dbReference>
<proteinExistence type="inferred from homology"/>
<dbReference type="PRINTS" id="PR00508">
    <property type="entry name" value="S21N4MTFRASE"/>
</dbReference>
<evidence type="ECO:0000313" key="6">
    <source>
        <dbReference type="EMBL" id="HDD43697.1"/>
    </source>
</evidence>
<dbReference type="SUPFAM" id="SSF53335">
    <property type="entry name" value="S-adenosyl-L-methionine-dependent methyltransferases"/>
    <property type="match status" value="1"/>
</dbReference>
<accession>A0A7C0Y3P4</accession>
<evidence type="ECO:0000256" key="3">
    <source>
        <dbReference type="ARBA" id="ARBA00022679"/>
    </source>
</evidence>
<keyword evidence="2" id="KW-0489">Methyltransferase</keyword>